<comment type="caution">
    <text evidence="10">The sequence shown here is derived from an EMBL/GenBank/DDBJ whole genome shotgun (WGS) entry which is preliminary data.</text>
</comment>
<name>A0ABD3PQC4_9STRA</name>
<feature type="region of interest" description="Disordered" evidence="8">
    <location>
        <begin position="290"/>
        <end position="313"/>
    </location>
</feature>
<sequence>MGQEASIPSRQGEGAASPQAGAHQSSSAANSSSETTSQSSSHASSQPQARKKPSGTPAVNNPPNTTNNPNTAPLMSRAGLSSMIQRMGVPSTHVTATKKSKKSNIQRGCDEGNDTNTTSAAANTMGNLVNKMTDLVIGENNNQQQQTIQPTLSQTPTNMQQPKLQPSDEDDWEKAWAEDSESDEEEEQQPPSSSAAISPIIANADQSEVGGSLRLDATSSVMGGQYHTVSSNFRPELDSGFGSMGVGIDLGDGDLEKKLQQNQQQLVEQPQKTQQQQQQQQVIQQTEISRAISPEDTTIPNNLQPVQDEMGEDQVKEDWEGYHHESHEDMTESERPCVDMFDPALRVLGRGSFGRVVLVQKRYGHSQGGLYAMKILRKSHLVRRRQIERTKTERKVLSMLNHPFIMKLYYAFQTTEKLYLVLDYCPGGELFFHLSRYRRFQEPVARFYAAELLLAIGHLHKHGIIYRDLKPENVLLDAYGHVKLGDFGLAKDGIRHPTQGAKSTCGTPEYMAPEVLNQTGHGFCVDYWGLGMILYEMMTGLPPWYTTDRSKLFRRLRSAPLIFPNEVQFSPHCKACIAGLLERDPRLRLGVLGLRSAMRHEFFYRRINFEALRGCQIAAPIRPCEGWRQFANKNSTVDGSDSVSNSFRGHSAGPSFESAVMGQITMELLDVATENFDDTFRRMPIETEDYEKQQLAAGHSPITEKELNEQTFRGFTFDGDELMVDDAHQPQWQRQEQYSSQMQPQQLYQHQKLPQQQQINQQQNVQHQQHPQQQQQQQNPHSHVPNGTGDRGEMI</sequence>
<dbReference type="PROSITE" id="PS50011">
    <property type="entry name" value="PROTEIN_KINASE_DOM"/>
    <property type="match status" value="1"/>
</dbReference>
<evidence type="ECO:0000256" key="5">
    <source>
        <dbReference type="ARBA" id="ARBA00022777"/>
    </source>
</evidence>
<dbReference type="InterPro" id="IPR017441">
    <property type="entry name" value="Protein_kinase_ATP_BS"/>
</dbReference>
<protein>
    <recommendedName>
        <fullName evidence="9">Protein kinase domain-containing protein</fullName>
    </recommendedName>
</protein>
<accession>A0ABD3PQC4</accession>
<feature type="region of interest" description="Disordered" evidence="8">
    <location>
        <begin position="1"/>
        <end position="75"/>
    </location>
</feature>
<feature type="compositionally biased region" description="Low complexity" evidence="8">
    <location>
        <begin position="14"/>
        <end position="48"/>
    </location>
</feature>
<feature type="compositionally biased region" description="Low complexity" evidence="8">
    <location>
        <begin position="189"/>
        <end position="199"/>
    </location>
</feature>
<dbReference type="FunFam" id="1.10.510.10:FF:000048">
    <property type="entry name" value="Protein kinase C"/>
    <property type="match status" value="1"/>
</dbReference>
<keyword evidence="11" id="KW-1185">Reference proteome</keyword>
<dbReference type="GO" id="GO:0005524">
    <property type="term" value="F:ATP binding"/>
    <property type="evidence" value="ECO:0007669"/>
    <property type="project" value="UniProtKB-UniRule"/>
</dbReference>
<feature type="domain" description="Protein kinase" evidence="9">
    <location>
        <begin position="342"/>
        <end position="603"/>
    </location>
</feature>
<reference evidence="10 11" key="1">
    <citation type="submission" date="2024-10" db="EMBL/GenBank/DDBJ databases">
        <title>Updated reference genomes for cyclostephanoid diatoms.</title>
        <authorList>
            <person name="Roberts W.R."/>
            <person name="Alverson A.J."/>
        </authorList>
    </citation>
    <scope>NUCLEOTIDE SEQUENCE [LARGE SCALE GENOMIC DNA]</scope>
    <source>
        <strain evidence="10 11">AJA010-31</strain>
    </source>
</reference>
<evidence type="ECO:0000256" key="4">
    <source>
        <dbReference type="ARBA" id="ARBA00022741"/>
    </source>
</evidence>
<dbReference type="InterPro" id="IPR008271">
    <property type="entry name" value="Ser/Thr_kinase_AS"/>
</dbReference>
<feature type="compositionally biased region" description="Low complexity" evidence="8">
    <location>
        <begin position="143"/>
        <end position="157"/>
    </location>
</feature>
<dbReference type="InterPro" id="IPR000719">
    <property type="entry name" value="Prot_kinase_dom"/>
</dbReference>
<dbReference type="InterPro" id="IPR011009">
    <property type="entry name" value="Kinase-like_dom_sf"/>
</dbReference>
<evidence type="ECO:0000313" key="10">
    <source>
        <dbReference type="EMBL" id="KAL3790243.1"/>
    </source>
</evidence>
<dbReference type="Gene3D" id="3.30.200.20">
    <property type="entry name" value="Phosphorylase Kinase, domain 1"/>
    <property type="match status" value="1"/>
</dbReference>
<evidence type="ECO:0000256" key="3">
    <source>
        <dbReference type="ARBA" id="ARBA00022679"/>
    </source>
</evidence>
<dbReference type="PROSITE" id="PS00107">
    <property type="entry name" value="PROTEIN_KINASE_ATP"/>
    <property type="match status" value="1"/>
</dbReference>
<dbReference type="AlphaFoldDB" id="A0ABD3PQC4"/>
<evidence type="ECO:0000256" key="2">
    <source>
        <dbReference type="ARBA" id="ARBA00022553"/>
    </source>
</evidence>
<dbReference type="CDD" id="cd05123">
    <property type="entry name" value="STKc_AGC"/>
    <property type="match status" value="1"/>
</dbReference>
<evidence type="ECO:0000256" key="1">
    <source>
        <dbReference type="ARBA" id="ARBA00022527"/>
    </source>
</evidence>
<feature type="region of interest" description="Disordered" evidence="8">
    <location>
        <begin position="731"/>
        <end position="795"/>
    </location>
</feature>
<dbReference type="Gene3D" id="1.10.510.10">
    <property type="entry name" value="Transferase(Phosphotransferase) domain 1"/>
    <property type="match status" value="1"/>
</dbReference>
<feature type="compositionally biased region" description="Acidic residues" evidence="8">
    <location>
        <begin position="167"/>
        <end position="188"/>
    </location>
</feature>
<dbReference type="PANTHER" id="PTHR24351">
    <property type="entry name" value="RIBOSOMAL PROTEIN S6 KINASE"/>
    <property type="match status" value="1"/>
</dbReference>
<feature type="region of interest" description="Disordered" evidence="8">
    <location>
        <begin position="142"/>
        <end position="199"/>
    </location>
</feature>
<evidence type="ECO:0000256" key="6">
    <source>
        <dbReference type="ARBA" id="ARBA00022840"/>
    </source>
</evidence>
<keyword evidence="2" id="KW-0597">Phosphoprotein</keyword>
<keyword evidence="3" id="KW-0808">Transferase</keyword>
<dbReference type="GO" id="GO:0004674">
    <property type="term" value="F:protein serine/threonine kinase activity"/>
    <property type="evidence" value="ECO:0007669"/>
    <property type="project" value="UniProtKB-KW"/>
</dbReference>
<evidence type="ECO:0000256" key="8">
    <source>
        <dbReference type="SAM" id="MobiDB-lite"/>
    </source>
</evidence>
<dbReference type="FunFam" id="3.30.200.20:FF:000042">
    <property type="entry name" value="Aurora kinase A"/>
    <property type="match status" value="1"/>
</dbReference>
<evidence type="ECO:0000256" key="7">
    <source>
        <dbReference type="PROSITE-ProRule" id="PRU10141"/>
    </source>
</evidence>
<keyword evidence="5" id="KW-0418">Kinase</keyword>
<keyword evidence="6 7" id="KW-0067">ATP-binding</keyword>
<dbReference type="Proteomes" id="UP001530400">
    <property type="component" value="Unassembled WGS sequence"/>
</dbReference>
<dbReference type="InterPro" id="IPR045270">
    <property type="entry name" value="STKc_AGC"/>
</dbReference>
<feature type="region of interest" description="Disordered" evidence="8">
    <location>
        <begin position="89"/>
        <end position="121"/>
    </location>
</feature>
<dbReference type="SMART" id="SM00220">
    <property type="entry name" value="S_TKc"/>
    <property type="match status" value="1"/>
</dbReference>
<dbReference type="EMBL" id="JALLPJ020000506">
    <property type="protein sequence ID" value="KAL3790243.1"/>
    <property type="molecule type" value="Genomic_DNA"/>
</dbReference>
<keyword evidence="1" id="KW-0723">Serine/threonine-protein kinase</keyword>
<organism evidence="10 11">
    <name type="scientific">Cyclotella atomus</name>
    <dbReference type="NCBI Taxonomy" id="382360"/>
    <lineage>
        <taxon>Eukaryota</taxon>
        <taxon>Sar</taxon>
        <taxon>Stramenopiles</taxon>
        <taxon>Ochrophyta</taxon>
        <taxon>Bacillariophyta</taxon>
        <taxon>Coscinodiscophyceae</taxon>
        <taxon>Thalassiosirophycidae</taxon>
        <taxon>Stephanodiscales</taxon>
        <taxon>Stephanodiscaceae</taxon>
        <taxon>Cyclotella</taxon>
    </lineage>
</organism>
<evidence type="ECO:0000259" key="9">
    <source>
        <dbReference type="PROSITE" id="PS50011"/>
    </source>
</evidence>
<evidence type="ECO:0000313" key="11">
    <source>
        <dbReference type="Proteomes" id="UP001530400"/>
    </source>
</evidence>
<dbReference type="SUPFAM" id="SSF56112">
    <property type="entry name" value="Protein kinase-like (PK-like)"/>
    <property type="match status" value="1"/>
</dbReference>
<feature type="compositionally biased region" description="Low complexity" evidence="8">
    <location>
        <begin position="731"/>
        <end position="783"/>
    </location>
</feature>
<proteinExistence type="predicted"/>
<feature type="compositionally biased region" description="Polar residues" evidence="8">
    <location>
        <begin position="295"/>
        <end position="305"/>
    </location>
</feature>
<feature type="compositionally biased region" description="Low complexity" evidence="8">
    <location>
        <begin position="56"/>
        <end position="73"/>
    </location>
</feature>
<keyword evidence="4 7" id="KW-0547">Nucleotide-binding</keyword>
<dbReference type="PROSITE" id="PS00108">
    <property type="entry name" value="PROTEIN_KINASE_ST"/>
    <property type="match status" value="1"/>
</dbReference>
<dbReference type="Pfam" id="PF00069">
    <property type="entry name" value="Pkinase"/>
    <property type="match status" value="1"/>
</dbReference>
<feature type="binding site" evidence="7">
    <location>
        <position position="374"/>
    </location>
    <ligand>
        <name>ATP</name>
        <dbReference type="ChEBI" id="CHEBI:30616"/>
    </ligand>
</feature>
<gene>
    <name evidence="10" type="ORF">ACHAWO_001318</name>
</gene>